<reference evidence="1 2" key="1">
    <citation type="submission" date="2016-09" db="EMBL/GenBank/DDBJ databases">
        <authorList>
            <person name="Capua I."/>
            <person name="De Benedictis P."/>
            <person name="Joannis T."/>
            <person name="Lombin L.H."/>
            <person name="Cattoli G."/>
        </authorList>
    </citation>
    <scope>NUCLEOTIDE SEQUENCE [LARGE SCALE GENOMIC DNA]</scope>
    <source>
        <strain evidence="1 2">GluBS11</strain>
    </source>
</reference>
<proteinExistence type="predicted"/>
<protein>
    <submittedName>
        <fullName evidence="1">Uncharacterized protein</fullName>
    </submittedName>
</protein>
<dbReference type="Proteomes" id="UP000199315">
    <property type="component" value="Unassembled WGS sequence"/>
</dbReference>
<name>A0A1D3TYE6_9FIRM</name>
<accession>A0A1D3TYE6</accession>
<evidence type="ECO:0000313" key="2">
    <source>
        <dbReference type="Proteomes" id="UP000199315"/>
    </source>
</evidence>
<dbReference type="EMBL" id="FMKA01000043">
    <property type="protein sequence ID" value="SCP99481.1"/>
    <property type="molecule type" value="Genomic_DNA"/>
</dbReference>
<gene>
    <name evidence="1" type="ORF">SAMN05421730_10433</name>
</gene>
<sequence length="35" mass="4200">MKGGKLNYIAEKIKNRLYGIVFVLTTKKYRDRIRL</sequence>
<keyword evidence="2" id="KW-1185">Reference proteome</keyword>
<organism evidence="1 2">
    <name type="scientific">Anaerobium acetethylicum</name>
    <dbReference type="NCBI Taxonomy" id="1619234"/>
    <lineage>
        <taxon>Bacteria</taxon>
        <taxon>Bacillati</taxon>
        <taxon>Bacillota</taxon>
        <taxon>Clostridia</taxon>
        <taxon>Lachnospirales</taxon>
        <taxon>Lachnospiraceae</taxon>
        <taxon>Anaerobium</taxon>
    </lineage>
</organism>
<dbReference type="STRING" id="1619234.SAMN05421730_10433"/>
<evidence type="ECO:0000313" key="1">
    <source>
        <dbReference type="EMBL" id="SCP99481.1"/>
    </source>
</evidence>
<dbReference type="AlphaFoldDB" id="A0A1D3TYE6"/>